<gene>
    <name evidence="1" type="ORF">dnm_083710</name>
</gene>
<organism evidence="1 2">
    <name type="scientific">Desulfonema magnum</name>
    <dbReference type="NCBI Taxonomy" id="45655"/>
    <lineage>
        <taxon>Bacteria</taxon>
        <taxon>Pseudomonadati</taxon>
        <taxon>Thermodesulfobacteriota</taxon>
        <taxon>Desulfobacteria</taxon>
        <taxon>Desulfobacterales</taxon>
        <taxon>Desulfococcaceae</taxon>
        <taxon>Desulfonema</taxon>
    </lineage>
</organism>
<dbReference type="RefSeq" id="WP_207679714.1">
    <property type="nucleotide sequence ID" value="NZ_CP061800.1"/>
</dbReference>
<protein>
    <submittedName>
        <fullName evidence="1">DUF4911</fullName>
    </submittedName>
</protein>
<evidence type="ECO:0000313" key="2">
    <source>
        <dbReference type="Proteomes" id="UP000663722"/>
    </source>
</evidence>
<reference evidence="1" key="1">
    <citation type="journal article" date="2021" name="Microb. Physiol.">
        <title>Proteogenomic Insights into the Physiology of Marine, Sulfate-Reducing, Filamentous Desulfonema limicola and Desulfonema magnum.</title>
        <authorList>
            <person name="Schnaars V."/>
            <person name="Wohlbrand L."/>
            <person name="Scheve S."/>
            <person name="Hinrichs C."/>
            <person name="Reinhardt R."/>
            <person name="Rabus R."/>
        </authorList>
    </citation>
    <scope>NUCLEOTIDE SEQUENCE</scope>
    <source>
        <strain evidence="1">4be13</strain>
    </source>
</reference>
<evidence type="ECO:0000313" key="1">
    <source>
        <dbReference type="EMBL" id="QTA92293.1"/>
    </source>
</evidence>
<dbReference type="Proteomes" id="UP000663722">
    <property type="component" value="Chromosome"/>
</dbReference>
<proteinExistence type="predicted"/>
<dbReference type="AlphaFoldDB" id="A0A975GTM4"/>
<dbReference type="Pfam" id="PF16256">
    <property type="entry name" value="DUF4911"/>
    <property type="match status" value="1"/>
</dbReference>
<dbReference type="KEGG" id="dmm:dnm_083710"/>
<sequence>MKTIKKYYRVDRREICFLRFIFEAYDGIAMLSTVDSDLGLVVIRISPGCEADVEMVLQDFKNDIMIEPVSDLSSVVRMEKVNDGF</sequence>
<dbReference type="EMBL" id="CP061800">
    <property type="protein sequence ID" value="QTA92293.1"/>
    <property type="molecule type" value="Genomic_DNA"/>
</dbReference>
<keyword evidence="2" id="KW-1185">Reference proteome</keyword>
<accession>A0A975GTM4</accession>
<name>A0A975GTM4_9BACT</name>
<dbReference type="InterPro" id="IPR032587">
    <property type="entry name" value="DUF4911"/>
</dbReference>